<dbReference type="EMBL" id="JXXZ01000013">
    <property type="protein sequence ID" value="KJY97204.1"/>
    <property type="molecule type" value="Genomic_DNA"/>
</dbReference>
<dbReference type="eggNOG" id="COG2747">
    <property type="taxonomic scope" value="Bacteria"/>
</dbReference>
<sequence>MVNQVNKGQQGSVYNTPQNKVEQQKLNQTQTQGNEASAKASTKAAADSVSLTPQAKQMKSLQEKAERSSGFDQQKVDELKQAISEGKYQVDSEKLAKNIAAFEFDLYG</sequence>
<feature type="compositionally biased region" description="Basic and acidic residues" evidence="9">
    <location>
        <begin position="61"/>
        <end position="74"/>
    </location>
</feature>
<keyword evidence="12" id="KW-1185">Reference proteome</keyword>
<dbReference type="Gene3D" id="6.10.140.30">
    <property type="entry name" value="Anti-sigma-28 factor FlgM"/>
    <property type="match status" value="1"/>
</dbReference>
<feature type="compositionally biased region" description="Polar residues" evidence="9">
    <location>
        <begin position="1"/>
        <end position="35"/>
    </location>
</feature>
<feature type="region of interest" description="Disordered" evidence="9">
    <location>
        <begin position="1"/>
        <end position="74"/>
    </location>
</feature>
<keyword evidence="3" id="KW-0678">Repressor</keyword>
<dbReference type="GeneID" id="58229894"/>
<keyword evidence="11" id="KW-0282">Flagellum</keyword>
<dbReference type="SUPFAM" id="SSF101498">
    <property type="entry name" value="Anti-sigma factor FlgM"/>
    <property type="match status" value="1"/>
</dbReference>
<feature type="compositionally biased region" description="Low complexity" evidence="9">
    <location>
        <begin position="36"/>
        <end position="46"/>
    </location>
</feature>
<dbReference type="PATRIC" id="fig|151081.8.peg.769"/>
<keyword evidence="11" id="KW-0966">Cell projection</keyword>
<dbReference type="AlphaFoldDB" id="A0A0F4PPY7"/>
<evidence type="ECO:0000313" key="11">
    <source>
        <dbReference type="EMBL" id="KJY97204.1"/>
    </source>
</evidence>
<evidence type="ECO:0000313" key="12">
    <source>
        <dbReference type="Proteomes" id="UP000033664"/>
    </source>
</evidence>
<evidence type="ECO:0000256" key="8">
    <source>
        <dbReference type="ARBA" id="ARBA00030117"/>
    </source>
</evidence>
<organism evidence="11 12">
    <name type="scientific">Pseudoalteromonas ruthenica</name>
    <dbReference type="NCBI Taxonomy" id="151081"/>
    <lineage>
        <taxon>Bacteria</taxon>
        <taxon>Pseudomonadati</taxon>
        <taxon>Pseudomonadota</taxon>
        <taxon>Gammaproteobacteria</taxon>
        <taxon>Alteromonadales</taxon>
        <taxon>Pseudoalteromonadaceae</taxon>
        <taxon>Pseudoalteromonas</taxon>
    </lineage>
</organism>
<comment type="function">
    <text evidence="7">Responsible for the coupling of flagellin expression to flagellar assembly by preventing expression of the flagellin genes when a component of the middle class of proteins is defective. It negatively regulates flagellar genes by inhibiting the activity of FliA by directly binding to FliA.</text>
</comment>
<dbReference type="InterPro" id="IPR031316">
    <property type="entry name" value="FlgM_C"/>
</dbReference>
<evidence type="ECO:0000256" key="2">
    <source>
        <dbReference type="ARBA" id="ARBA00017823"/>
    </source>
</evidence>
<proteinExistence type="inferred from homology"/>
<feature type="domain" description="Anti-sigma-28 factor FlgM C-terminal" evidence="10">
    <location>
        <begin position="47"/>
        <end position="100"/>
    </location>
</feature>
<evidence type="ECO:0000256" key="4">
    <source>
        <dbReference type="ARBA" id="ARBA00022795"/>
    </source>
</evidence>
<evidence type="ECO:0000259" key="10">
    <source>
        <dbReference type="Pfam" id="PF04316"/>
    </source>
</evidence>
<comment type="similarity">
    <text evidence="1">Belongs to the FlgM family.</text>
</comment>
<comment type="caution">
    <text evidence="11">The sequence shown here is derived from an EMBL/GenBank/DDBJ whole genome shotgun (WGS) entry which is preliminary data.</text>
</comment>
<reference evidence="11 12" key="1">
    <citation type="journal article" date="2015" name="BMC Genomics">
        <title>Genome mining reveals unlocked bioactive potential of marine Gram-negative bacteria.</title>
        <authorList>
            <person name="Machado H."/>
            <person name="Sonnenschein E.C."/>
            <person name="Melchiorsen J."/>
            <person name="Gram L."/>
        </authorList>
    </citation>
    <scope>NUCLEOTIDE SEQUENCE [LARGE SCALE GENOMIC DNA]</scope>
    <source>
        <strain evidence="11 12">S3137</strain>
    </source>
</reference>
<dbReference type="InterPro" id="IPR035890">
    <property type="entry name" value="Anti-sigma-28_factor_FlgM_sf"/>
</dbReference>
<evidence type="ECO:0000256" key="6">
    <source>
        <dbReference type="ARBA" id="ARBA00023163"/>
    </source>
</evidence>
<dbReference type="GO" id="GO:0045892">
    <property type="term" value="P:negative regulation of DNA-templated transcription"/>
    <property type="evidence" value="ECO:0007669"/>
    <property type="project" value="InterPro"/>
</dbReference>
<evidence type="ECO:0000256" key="9">
    <source>
        <dbReference type="SAM" id="MobiDB-lite"/>
    </source>
</evidence>
<dbReference type="Proteomes" id="UP000033664">
    <property type="component" value="Unassembled WGS sequence"/>
</dbReference>
<evidence type="ECO:0000256" key="3">
    <source>
        <dbReference type="ARBA" id="ARBA00022491"/>
    </source>
</evidence>
<gene>
    <name evidence="11" type="ORF">TW72_15445</name>
</gene>
<evidence type="ECO:0000256" key="7">
    <source>
        <dbReference type="ARBA" id="ARBA00024739"/>
    </source>
</evidence>
<protein>
    <recommendedName>
        <fullName evidence="2">Negative regulator of flagellin synthesis</fullName>
    </recommendedName>
    <alternativeName>
        <fullName evidence="8">Anti-sigma-28 factor</fullName>
    </alternativeName>
</protein>
<dbReference type="RefSeq" id="WP_045978573.1">
    <property type="nucleotide sequence ID" value="NZ_JXXY01000003.1"/>
</dbReference>
<dbReference type="Pfam" id="PF04316">
    <property type="entry name" value="FlgM"/>
    <property type="match status" value="1"/>
</dbReference>
<accession>A0A0F4PPY7</accession>
<dbReference type="NCBIfam" id="TIGR03824">
    <property type="entry name" value="FlgM_jcvi"/>
    <property type="match status" value="1"/>
</dbReference>
<dbReference type="InterPro" id="IPR007412">
    <property type="entry name" value="FlgM"/>
</dbReference>
<keyword evidence="11" id="KW-0969">Cilium</keyword>
<keyword evidence="5" id="KW-0805">Transcription regulation</keyword>
<name>A0A0F4PPY7_9GAMM</name>
<dbReference type="GO" id="GO:0044781">
    <property type="term" value="P:bacterial-type flagellum organization"/>
    <property type="evidence" value="ECO:0007669"/>
    <property type="project" value="UniProtKB-KW"/>
</dbReference>
<dbReference type="OrthoDB" id="5797147at2"/>
<feature type="compositionally biased region" description="Polar residues" evidence="9">
    <location>
        <begin position="49"/>
        <end position="60"/>
    </location>
</feature>
<evidence type="ECO:0000256" key="5">
    <source>
        <dbReference type="ARBA" id="ARBA00023015"/>
    </source>
</evidence>
<keyword evidence="6" id="KW-0804">Transcription</keyword>
<evidence type="ECO:0000256" key="1">
    <source>
        <dbReference type="ARBA" id="ARBA00005322"/>
    </source>
</evidence>
<keyword evidence="4" id="KW-1005">Bacterial flagellum biogenesis</keyword>